<reference evidence="5" key="1">
    <citation type="submission" date="2020-06" db="EMBL/GenBank/DDBJ databases">
        <title>Cryo-EM structure of the highly atypical cytoplasmic ribosome of Euglena gracilis.</title>
        <authorList>
            <person name="Matzov D."/>
            <person name="Taoka M."/>
            <person name="Nobe Y."/>
            <person name="Yamauchi Y."/>
            <person name="Halfon Y."/>
            <person name="Asis N."/>
            <person name="Zimermann E."/>
            <person name="Rozenberg H."/>
            <person name="Bashan A."/>
            <person name="Bushan S."/>
            <person name="Isobe T."/>
            <person name="Gray M.W."/>
            <person name="Yonath A."/>
            <person name="Shalev-Benami M."/>
        </authorList>
    </citation>
    <scope>NUCLEOTIDE SEQUENCE</scope>
    <source>
        <strain evidence="5">Z</strain>
    </source>
</reference>
<keyword evidence="1 4" id="KW-0963">Cytoplasm</keyword>
<dbReference type="AlphaFoldDB" id="A0A7L5NWN2"/>
<sequence>MAVGKNKSVKKGQAKRKIVDFMTRKEWYDVVAPTTFTKRSICKTLVNKSVGNKNCTDNLKGRVFELNLGDLNEDESQAHRNIRLRVDDVVGRNCLTNFHGMSLTTDKLRSLVRKWCTLVEASMDLKTSDGFLLRIFVIGFTKRRPNQVRKNCYAQHSQVLRLRKKMFEIISAAVTKSDLQSCVKKFQLETIGKDIETASSRYYPLRDVHVRKVKVLHLPKFEPNKLLQEVHGGELPKSWEEGPTGAAVE</sequence>
<protein>
    <recommendedName>
        <fullName evidence="4">Small ribosomal subunit protein eS1</fullName>
    </recommendedName>
</protein>
<comment type="subunit">
    <text evidence="4">Component of the small ribosomal subunit. Mature ribosomes consist of a small (40S) and a large (60S) subunit. The 40S subunit contains about 33 different proteins and 1 molecule of RNA (18S). The 60S subunit contains about 49 different proteins and 3 molecules of RNA (25S, 5.8S and 5S).</text>
</comment>
<dbReference type="GO" id="GO:0022627">
    <property type="term" value="C:cytosolic small ribosomal subunit"/>
    <property type="evidence" value="ECO:0007669"/>
    <property type="project" value="UniProtKB-UniRule"/>
</dbReference>
<dbReference type="InterPro" id="IPR001593">
    <property type="entry name" value="Ribosomal_eS1"/>
</dbReference>
<evidence type="ECO:0000256" key="3">
    <source>
        <dbReference type="ARBA" id="ARBA00023274"/>
    </source>
</evidence>
<dbReference type="Pfam" id="PF01015">
    <property type="entry name" value="Ribosomal_S3Ae"/>
    <property type="match status" value="1"/>
</dbReference>
<evidence type="ECO:0000256" key="1">
    <source>
        <dbReference type="ARBA" id="ARBA00022490"/>
    </source>
</evidence>
<feature type="initiator methionine" description="Removed" evidence="4">
    <location>
        <position position="1"/>
    </location>
</feature>
<dbReference type="EMBL" id="MT583848">
    <property type="protein sequence ID" value="QLA09579.1"/>
    <property type="molecule type" value="mRNA"/>
</dbReference>
<comment type="similarity">
    <text evidence="4">Belongs to the eukaryotic ribosomal protein eS1 family.</text>
</comment>
<dbReference type="GO" id="GO:0006412">
    <property type="term" value="P:translation"/>
    <property type="evidence" value="ECO:0007669"/>
    <property type="project" value="UniProtKB-UniRule"/>
</dbReference>
<organism evidence="5">
    <name type="scientific">Euglena gracilis</name>
    <dbReference type="NCBI Taxonomy" id="3039"/>
    <lineage>
        <taxon>Eukaryota</taxon>
        <taxon>Discoba</taxon>
        <taxon>Euglenozoa</taxon>
        <taxon>Euglenida</taxon>
        <taxon>Spirocuta</taxon>
        <taxon>Euglenophyceae</taxon>
        <taxon>Euglenales</taxon>
        <taxon>Euglenaceae</taxon>
        <taxon>Euglena</taxon>
    </lineage>
</organism>
<dbReference type="HAMAP" id="MF_03122">
    <property type="entry name" value="Ribosomal_eS1_euk"/>
    <property type="match status" value="1"/>
</dbReference>
<dbReference type="InterPro" id="IPR027500">
    <property type="entry name" value="Ribosomal_eS1_euk"/>
</dbReference>
<accession>A0A7L5NWN2</accession>
<comment type="subcellular location">
    <subcellularLocation>
        <location evidence="4">Cytoplasm</location>
    </subcellularLocation>
</comment>
<keyword evidence="2 4" id="KW-0689">Ribosomal protein</keyword>
<name>A0A7L5NWN2_EUGGR</name>
<dbReference type="PANTHER" id="PTHR11830">
    <property type="entry name" value="40S RIBOSOMAL PROTEIN S3A"/>
    <property type="match status" value="1"/>
</dbReference>
<proteinExistence type="evidence at transcript level"/>
<keyword evidence="3 4" id="KW-0687">Ribonucleoprotein</keyword>
<dbReference type="SMART" id="SM01397">
    <property type="entry name" value="Ribosomal_S3Ae"/>
    <property type="match status" value="1"/>
</dbReference>
<evidence type="ECO:0000313" key="5">
    <source>
        <dbReference type="EMBL" id="QLA09579.1"/>
    </source>
</evidence>
<dbReference type="GO" id="GO:0003735">
    <property type="term" value="F:structural constituent of ribosome"/>
    <property type="evidence" value="ECO:0007669"/>
    <property type="project" value="UniProtKB-UniRule"/>
</dbReference>
<evidence type="ECO:0000256" key="4">
    <source>
        <dbReference type="HAMAP-Rule" id="MF_03122"/>
    </source>
</evidence>
<evidence type="ECO:0000256" key="2">
    <source>
        <dbReference type="ARBA" id="ARBA00022980"/>
    </source>
</evidence>